<dbReference type="CDD" id="cd11061">
    <property type="entry name" value="CYP67-like"/>
    <property type="match status" value="1"/>
</dbReference>
<evidence type="ECO:0000256" key="8">
    <source>
        <dbReference type="PIRSR" id="PIRSR602401-1"/>
    </source>
</evidence>
<dbReference type="GO" id="GO:0005506">
    <property type="term" value="F:iron ion binding"/>
    <property type="evidence" value="ECO:0007669"/>
    <property type="project" value="InterPro"/>
</dbReference>
<dbReference type="PANTHER" id="PTHR24305">
    <property type="entry name" value="CYTOCHROME P450"/>
    <property type="match status" value="1"/>
</dbReference>
<evidence type="ECO:0000313" key="9">
    <source>
        <dbReference type="EMBL" id="PGH09797.1"/>
    </source>
</evidence>
<comment type="similarity">
    <text evidence="2">Belongs to the cytochrome P450 family.</text>
</comment>
<dbReference type="GO" id="GO:0004497">
    <property type="term" value="F:monooxygenase activity"/>
    <property type="evidence" value="ECO:0007669"/>
    <property type="project" value="UniProtKB-KW"/>
</dbReference>
<evidence type="ECO:0000256" key="5">
    <source>
        <dbReference type="ARBA" id="ARBA00023002"/>
    </source>
</evidence>
<reference evidence="9 10" key="1">
    <citation type="submission" date="2017-10" db="EMBL/GenBank/DDBJ databases">
        <title>Comparative genomics in systemic dimorphic fungi from Ajellomycetaceae.</title>
        <authorList>
            <person name="Munoz J.F."/>
            <person name="Mcewen J.G."/>
            <person name="Clay O.K."/>
            <person name="Cuomo C.A."/>
        </authorList>
    </citation>
    <scope>NUCLEOTIDE SEQUENCE [LARGE SCALE GENOMIC DNA]</scope>
    <source>
        <strain evidence="9 10">UAMH130</strain>
    </source>
</reference>
<dbReference type="GO" id="GO:0020037">
    <property type="term" value="F:heme binding"/>
    <property type="evidence" value="ECO:0007669"/>
    <property type="project" value="InterPro"/>
</dbReference>
<evidence type="ECO:0000256" key="3">
    <source>
        <dbReference type="ARBA" id="ARBA00022617"/>
    </source>
</evidence>
<keyword evidence="7" id="KW-0503">Monooxygenase</keyword>
<dbReference type="Proteomes" id="UP000224080">
    <property type="component" value="Unassembled WGS sequence"/>
</dbReference>
<evidence type="ECO:0000256" key="2">
    <source>
        <dbReference type="ARBA" id="ARBA00010617"/>
    </source>
</evidence>
<evidence type="ECO:0000256" key="6">
    <source>
        <dbReference type="ARBA" id="ARBA00023004"/>
    </source>
</evidence>
<evidence type="ECO:0000313" key="10">
    <source>
        <dbReference type="Proteomes" id="UP000224080"/>
    </source>
</evidence>
<keyword evidence="3 8" id="KW-0349">Heme</keyword>
<evidence type="ECO:0008006" key="11">
    <source>
        <dbReference type="Google" id="ProtNLM"/>
    </source>
</evidence>
<dbReference type="EMBL" id="PDNC01000003">
    <property type="protein sequence ID" value="PGH09797.1"/>
    <property type="molecule type" value="Genomic_DNA"/>
</dbReference>
<protein>
    <recommendedName>
        <fullName evidence="11">Benzoate 4-monooxygenase cytochrome P450</fullName>
    </recommendedName>
</protein>
<keyword evidence="6 8" id="KW-0408">Iron</keyword>
<comment type="caution">
    <text evidence="9">The sequence shown here is derived from an EMBL/GenBank/DDBJ whole genome shotgun (WGS) entry which is preliminary data.</text>
</comment>
<organism evidence="9 10">
    <name type="scientific">Blastomyces parvus</name>
    <dbReference type="NCBI Taxonomy" id="2060905"/>
    <lineage>
        <taxon>Eukaryota</taxon>
        <taxon>Fungi</taxon>
        <taxon>Dikarya</taxon>
        <taxon>Ascomycota</taxon>
        <taxon>Pezizomycotina</taxon>
        <taxon>Eurotiomycetes</taxon>
        <taxon>Eurotiomycetidae</taxon>
        <taxon>Onygenales</taxon>
        <taxon>Ajellomycetaceae</taxon>
        <taxon>Blastomyces</taxon>
    </lineage>
</organism>
<dbReference type="InterPro" id="IPR001128">
    <property type="entry name" value="Cyt_P450"/>
</dbReference>
<gene>
    <name evidence="9" type="ORF">GX51_00484</name>
</gene>
<dbReference type="Pfam" id="PF00067">
    <property type="entry name" value="p450"/>
    <property type="match status" value="1"/>
</dbReference>
<keyword evidence="10" id="KW-1185">Reference proteome</keyword>
<evidence type="ECO:0000256" key="4">
    <source>
        <dbReference type="ARBA" id="ARBA00022723"/>
    </source>
</evidence>
<dbReference type="OrthoDB" id="1470350at2759"/>
<keyword evidence="4 8" id="KW-0479">Metal-binding</keyword>
<dbReference type="AlphaFoldDB" id="A0A2B7XML6"/>
<dbReference type="Gene3D" id="1.10.630.10">
    <property type="entry name" value="Cytochrome P450"/>
    <property type="match status" value="1"/>
</dbReference>
<feature type="binding site" description="axial binding residue" evidence="8">
    <location>
        <position position="398"/>
    </location>
    <ligand>
        <name>heme</name>
        <dbReference type="ChEBI" id="CHEBI:30413"/>
    </ligand>
    <ligandPart>
        <name>Fe</name>
        <dbReference type="ChEBI" id="CHEBI:18248"/>
    </ligandPart>
</feature>
<dbReference type="InterPro" id="IPR002401">
    <property type="entry name" value="Cyt_P450_E_grp-I"/>
</dbReference>
<dbReference type="InterPro" id="IPR036396">
    <property type="entry name" value="Cyt_P450_sf"/>
</dbReference>
<dbReference type="PRINTS" id="PR00463">
    <property type="entry name" value="EP450I"/>
</dbReference>
<evidence type="ECO:0000256" key="7">
    <source>
        <dbReference type="ARBA" id="ARBA00023033"/>
    </source>
</evidence>
<name>A0A2B7XML6_9EURO</name>
<dbReference type="GO" id="GO:0016705">
    <property type="term" value="F:oxidoreductase activity, acting on paired donors, with incorporation or reduction of molecular oxygen"/>
    <property type="evidence" value="ECO:0007669"/>
    <property type="project" value="InterPro"/>
</dbReference>
<keyword evidence="5" id="KW-0560">Oxidoreductase</keyword>
<dbReference type="PANTHER" id="PTHR24305:SF237">
    <property type="entry name" value="CYTOCHROME P450 MONOOXYGENASE ATNE-RELATED"/>
    <property type="match status" value="1"/>
</dbReference>
<dbReference type="STRING" id="2060905.A0A2B7XML6"/>
<comment type="cofactor">
    <cofactor evidence="1 8">
        <name>heme</name>
        <dbReference type="ChEBI" id="CHEBI:30413"/>
    </cofactor>
</comment>
<dbReference type="PRINTS" id="PR00385">
    <property type="entry name" value="P450"/>
</dbReference>
<proteinExistence type="inferred from homology"/>
<sequence length="470" mass="52330">MTNRHEGPIVRVGPNTVSINSVAGFKAIHGSRFSNVRKSDFYLTVEGAVGTPMVQTILDKQKHAFHRRVLDIALSETALKSVEHLIVENVQQWCTHLAEGISEPGGWSSPKNMADWATYLSYDIMGDLTFGKKFHCMDSEEHRFVPSLMLNATRMVYLIGVSPLAPFVTPFLNSPIMNVIGGKMARDNLKYNKYAAAQMKQRIEAETDDSKPTRKDLAHYLLNARDPETGKGFTTKELYSESSVLIAAGSDTTSITISAILFHLSRNPDALNKLTSIIRSTFSSLDEIKAKALNNIPYLRACLDEGMRLSPVVPAYLPRQVLPGGLTIDKDHFPAGTVVNTPPYTINHNEEYYPDPFSYRPERWIVDPNVADGDISSASNVALVRSAFTTFLLGPRGCAGKRLAYLELGHAFARLLFSYDMRISPTNEALGAGSPNHEHEGRRRPGEYQLEDFFLVERDGPMLEFKARCE</sequence>
<dbReference type="InterPro" id="IPR050121">
    <property type="entry name" value="Cytochrome_P450_monoxygenase"/>
</dbReference>
<accession>A0A2B7XML6</accession>
<dbReference type="SUPFAM" id="SSF48264">
    <property type="entry name" value="Cytochrome P450"/>
    <property type="match status" value="1"/>
</dbReference>
<evidence type="ECO:0000256" key="1">
    <source>
        <dbReference type="ARBA" id="ARBA00001971"/>
    </source>
</evidence>